<evidence type="ECO:0000313" key="3">
    <source>
        <dbReference type="Proteomes" id="UP000271098"/>
    </source>
</evidence>
<keyword evidence="3" id="KW-1185">Reference proteome</keyword>
<dbReference type="EMBL" id="UYRT01081994">
    <property type="protein sequence ID" value="VDN25306.1"/>
    <property type="molecule type" value="Genomic_DNA"/>
</dbReference>
<dbReference type="PROSITE" id="PS51257">
    <property type="entry name" value="PROKAR_LIPOPROTEIN"/>
    <property type="match status" value="1"/>
</dbReference>
<name>A0A183E281_9BILA</name>
<keyword evidence="1" id="KW-1133">Transmembrane helix</keyword>
<feature type="transmembrane region" description="Helical" evidence="1">
    <location>
        <begin position="69"/>
        <end position="95"/>
    </location>
</feature>
<reference evidence="4" key="1">
    <citation type="submission" date="2016-06" db="UniProtKB">
        <authorList>
            <consortium name="WormBaseParasite"/>
        </authorList>
    </citation>
    <scope>IDENTIFICATION</scope>
</reference>
<feature type="transmembrane region" description="Helical" evidence="1">
    <location>
        <begin position="286"/>
        <end position="308"/>
    </location>
</feature>
<feature type="transmembrane region" description="Helical" evidence="1">
    <location>
        <begin position="246"/>
        <end position="265"/>
    </location>
</feature>
<gene>
    <name evidence="2" type="ORF">GPUH_LOCUS15073</name>
</gene>
<dbReference type="OrthoDB" id="5851048at2759"/>
<reference evidence="2 3" key="2">
    <citation type="submission" date="2018-11" db="EMBL/GenBank/DDBJ databases">
        <authorList>
            <consortium name="Pathogen Informatics"/>
        </authorList>
    </citation>
    <scope>NUCLEOTIDE SEQUENCE [LARGE SCALE GENOMIC DNA]</scope>
</reference>
<accession>A0A183E281</accession>
<keyword evidence="1" id="KW-0472">Membrane</keyword>
<feature type="transmembrane region" description="Helical" evidence="1">
    <location>
        <begin position="41"/>
        <end position="57"/>
    </location>
</feature>
<dbReference type="AlphaFoldDB" id="A0A183E281"/>
<feature type="transmembrane region" description="Helical" evidence="1">
    <location>
        <begin position="177"/>
        <end position="201"/>
    </location>
</feature>
<feature type="transmembrane region" description="Helical" evidence="1">
    <location>
        <begin position="144"/>
        <end position="165"/>
    </location>
</feature>
<evidence type="ECO:0000256" key="1">
    <source>
        <dbReference type="SAM" id="Phobius"/>
    </source>
</evidence>
<feature type="transmembrane region" description="Helical" evidence="1">
    <location>
        <begin position="222"/>
        <end position="240"/>
    </location>
</feature>
<evidence type="ECO:0000313" key="2">
    <source>
        <dbReference type="EMBL" id="VDN25306.1"/>
    </source>
</evidence>
<sequence length="357" mass="38922">MDKARRASKALVAVGLGSVLNAFLAGCIQAEKSFHTEHFTNTHWITIVTLFAGIASIRCPSFTYLTTSFILAVTLDIAALAVCSACVIADFFNVLTICSGFAALSANAFVTKLQVYGMLSYSVVDLLLSGASVYGMLSYSVVDLLLSGASVALLLLVLSSCHRSLLDVQVETQSGLLGGIGLALIATSMIKFFAWTTELYFLRSIGNMARYTFIHYTTDEPLWIALNVALGILCILRVQANSPIRIITLCLSASSIHPTITYLWVDYRWFSNFVVSKATFVKWVPDWLAVLNLSAGIIHLILLIILTLKLVGSFTQPLLMSFSSGFRMFLFVSGKSSVLLSHCSIYVEVTLTYSSYS</sequence>
<protein>
    <submittedName>
        <fullName evidence="4">7TM_GPCR_Srx domain-containing protein</fullName>
    </submittedName>
</protein>
<dbReference type="Proteomes" id="UP000271098">
    <property type="component" value="Unassembled WGS sequence"/>
</dbReference>
<proteinExistence type="predicted"/>
<keyword evidence="1" id="KW-0812">Transmembrane</keyword>
<evidence type="ECO:0000313" key="4">
    <source>
        <dbReference type="WBParaSite" id="GPUH_0001509201-mRNA-1"/>
    </source>
</evidence>
<organism evidence="4">
    <name type="scientific">Gongylonema pulchrum</name>
    <dbReference type="NCBI Taxonomy" id="637853"/>
    <lineage>
        <taxon>Eukaryota</taxon>
        <taxon>Metazoa</taxon>
        <taxon>Ecdysozoa</taxon>
        <taxon>Nematoda</taxon>
        <taxon>Chromadorea</taxon>
        <taxon>Rhabditida</taxon>
        <taxon>Spirurina</taxon>
        <taxon>Spiruromorpha</taxon>
        <taxon>Spiruroidea</taxon>
        <taxon>Gongylonematidae</taxon>
        <taxon>Gongylonema</taxon>
    </lineage>
</organism>
<dbReference type="WBParaSite" id="GPUH_0001509201-mRNA-1">
    <property type="protein sequence ID" value="GPUH_0001509201-mRNA-1"/>
    <property type="gene ID" value="GPUH_0001509201"/>
</dbReference>